<protein>
    <submittedName>
        <fullName evidence="1">Uncharacterized protein</fullName>
    </submittedName>
</protein>
<dbReference type="InterPro" id="IPR002347">
    <property type="entry name" value="SDR_fam"/>
</dbReference>
<dbReference type="SUPFAM" id="SSF51735">
    <property type="entry name" value="NAD(P)-binding Rossmann-fold domains"/>
    <property type="match status" value="1"/>
</dbReference>
<dbReference type="RefSeq" id="WP_144034038.1">
    <property type="nucleotide sequence ID" value="NZ_CP155573.1"/>
</dbReference>
<dbReference type="PANTHER" id="PTHR43976">
    <property type="entry name" value="SHORT CHAIN DEHYDROGENASE"/>
    <property type="match status" value="1"/>
</dbReference>
<dbReference type="Pfam" id="PF00106">
    <property type="entry name" value="adh_short"/>
    <property type="match status" value="1"/>
</dbReference>
<dbReference type="InterPro" id="IPR036291">
    <property type="entry name" value="NAD(P)-bd_dom_sf"/>
</dbReference>
<name>A0ABZ3ITV1_9FIRM</name>
<keyword evidence="2" id="KW-1185">Reference proteome</keyword>
<evidence type="ECO:0000313" key="2">
    <source>
        <dbReference type="Proteomes" id="UP000216752"/>
    </source>
</evidence>
<reference evidence="1" key="1">
    <citation type="submission" date="2024-05" db="EMBL/GenBank/DDBJ databases">
        <title>Isolation and characterization of Sporomusa carbonis sp. nov., a carboxydotrophic hydrogenogen in the genus of Sporomusa isolated from a charcoal burning pile.</title>
        <authorList>
            <person name="Boeer T."/>
            <person name="Rosenbaum F."/>
            <person name="Eysell L."/>
            <person name="Mueller V."/>
            <person name="Daniel R."/>
            <person name="Poehlein A."/>
        </authorList>
    </citation>
    <scope>NUCLEOTIDE SEQUENCE [LARGE SCALE GENOMIC DNA]</scope>
    <source>
        <strain evidence="1">DSM 10669</strain>
    </source>
</reference>
<gene>
    <name evidence="1" type="ORF">SPSIL_053710</name>
</gene>
<dbReference type="Proteomes" id="UP000216752">
    <property type="component" value="Chromosome"/>
</dbReference>
<dbReference type="InterPro" id="IPR051911">
    <property type="entry name" value="SDR_oxidoreductase"/>
</dbReference>
<accession>A0ABZ3ITV1</accession>
<evidence type="ECO:0000313" key="1">
    <source>
        <dbReference type="EMBL" id="XFO69141.1"/>
    </source>
</evidence>
<sequence>MRTHSGGSCSYSVRSMRDITGRNATRAQELLDYAAANKLDIRILEMDILSQQSVDSAVQTIITKEGHLDVVIHNAGHLVVGDTEAFTPEEIMVFTNLKFKQ</sequence>
<dbReference type="PANTHER" id="PTHR43976:SF9">
    <property type="entry name" value="OXIDOREDUCTASE"/>
    <property type="match status" value="1"/>
</dbReference>
<dbReference type="EMBL" id="CP155573">
    <property type="protein sequence ID" value="XFO69141.1"/>
    <property type="molecule type" value="Genomic_DNA"/>
</dbReference>
<proteinExistence type="predicted"/>
<dbReference type="Gene3D" id="3.40.50.720">
    <property type="entry name" value="NAD(P)-binding Rossmann-like Domain"/>
    <property type="match status" value="1"/>
</dbReference>
<organism evidence="1 2">
    <name type="scientific">Sporomusa silvacetica DSM 10669</name>
    <dbReference type="NCBI Taxonomy" id="1123289"/>
    <lineage>
        <taxon>Bacteria</taxon>
        <taxon>Bacillati</taxon>
        <taxon>Bacillota</taxon>
        <taxon>Negativicutes</taxon>
        <taxon>Selenomonadales</taxon>
        <taxon>Sporomusaceae</taxon>
        <taxon>Sporomusa</taxon>
    </lineage>
</organism>